<proteinExistence type="inferred from homology"/>
<feature type="compositionally biased region" description="Polar residues" evidence="19">
    <location>
        <begin position="175"/>
        <end position="190"/>
    </location>
</feature>
<dbReference type="RefSeq" id="XP_013398027.1">
    <property type="nucleotide sequence ID" value="XM_013542573.1"/>
</dbReference>
<reference evidence="24" key="1">
    <citation type="journal article" date="2015" name="Nat. Commun.">
        <title>The Lingula genome provides insights into brachiopod evolution and the origin of phosphate biomineralization.</title>
        <authorList>
            <person name="Luo Y.J."/>
            <person name="Takeuchi T."/>
            <person name="Koyanagi R."/>
            <person name="Yamada L."/>
            <person name="Kanda M."/>
            <person name="Khalturina M."/>
            <person name="Fujie M."/>
            <person name="Yamasaki S.I."/>
            <person name="Endo K."/>
            <person name="Satoh N."/>
        </authorList>
    </citation>
    <scope>NUCLEOTIDE SEQUENCE</scope>
</reference>
<dbReference type="GO" id="GO:0005634">
    <property type="term" value="C:nucleus"/>
    <property type="evidence" value="ECO:0007669"/>
    <property type="project" value="UniProtKB-SubCell"/>
</dbReference>
<dbReference type="InterPro" id="IPR003034">
    <property type="entry name" value="SAP_dom"/>
</dbReference>
<dbReference type="InterPro" id="IPR001841">
    <property type="entry name" value="Znf_RING"/>
</dbReference>
<feature type="compositionally biased region" description="Low complexity" evidence="19">
    <location>
        <begin position="261"/>
        <end position="270"/>
    </location>
</feature>
<evidence type="ECO:0000256" key="14">
    <source>
        <dbReference type="ARBA" id="ARBA00023242"/>
    </source>
</evidence>
<evidence type="ECO:0000259" key="21">
    <source>
        <dbReference type="PROSITE" id="PS50800"/>
    </source>
</evidence>
<dbReference type="OrthoDB" id="9049620at2759"/>
<comment type="similarity">
    <text evidence="4">Belongs to the RAD18 family.</text>
</comment>
<feature type="compositionally biased region" description="Polar residues" evidence="19">
    <location>
        <begin position="933"/>
        <end position="943"/>
    </location>
</feature>
<keyword evidence="6" id="KW-0808">Transferase</keyword>
<sequence>MSVLNSEYPDPSDWPEDFEEVKGLETLLRCPICFDYLNTAMIIPECSHNYCSLCIRRFINYKTQCPTCSTPVSERELRNNRLLDDIVKKFLAARSRLLQSARSLKPCSKDDQVQSPSASQVATSGMLLGSIKSQLPVVKHCPVPKGEKSEIKDWTKSKMSNVKNKEDKSAKGKSKNSVSRTLHSFYNSPGKSKVAPPMEDVGDSDVIICDSENESMEVTEDKVTTRRDKLEYHSPENPDTPINKTPGSSKPNKGADFPALSSATGGTTSTPERKPEDTVDCPVCGVAIKQRNINLHLDQCLNRSEKKEALRSSKPQKRKQMAKLVYNLMSDKDIRKKLKDIGLPSQGDRQTLIKRHHEFTMLYNSQCDSLNPKSAQEIIKDMERHERTKSKLALTASTQTRLAFEKGDSAENVEKAQKEYVKKHKSQFDDLIAKAKANMKKKKAEKEASSASRTVTTSNVPEGTSSTITSNDTLDADSLTSMTSMTSVTFMTSVTSMTSATSITTATPATSDSLSHGHQYSDKDVKGTKISFVKGIKKTKDSDLSTDATVTKTNSLLAQEEKENVLKIGKVEDFNSSRTSNILDGSITPPLIDSDPEEEIDGDEDRTLGFDPNVSVNSNRVSGGENPSAPLATGVVDPNAPLAIGGVDPTGSCPSNPSPAASSTDDLIDNIVNSPPVTNVDYIDMLVNGNVDVGQVDDSIDNLSRSPILHGEGSPVFESIERSGDGDGVKDCLDSSPIFEGNNAIKFKDHACGKGNAETSASELIGAKSNVENENFESGSGVFERNFVSETNLGQNQDLQLRTESRNTDLKDGHPDNDMNINSHDVHQKDEEFGNFNLLDSSPFFQSLGGSDNNSNTLKNTVRGDKQERNMDDISLSGTSDNSNQSESLLPSSYIQSAQPEQDLWVSQGSRSSTGSRSSAGSRSSKTSKTSVEVDSTFQSAVTEETVRRSKRGRKQSVDTHPDSAKSTGRRGKRKQPAVPELSPEPNQTRKLRKRTK</sequence>
<keyword evidence="8 18" id="KW-0227">DNA damage</keyword>
<comment type="subcellular location">
    <subcellularLocation>
        <location evidence="2">Nucleus</location>
    </subcellularLocation>
</comment>
<evidence type="ECO:0000256" key="4">
    <source>
        <dbReference type="ARBA" id="ARBA00009506"/>
    </source>
</evidence>
<dbReference type="GO" id="GO:0006513">
    <property type="term" value="P:protein monoubiquitination"/>
    <property type="evidence" value="ECO:0007669"/>
    <property type="project" value="InterPro"/>
</dbReference>
<dbReference type="InterPro" id="IPR006642">
    <property type="entry name" value="Rad18_UBZ4"/>
</dbReference>
<keyword evidence="7" id="KW-0479">Metal-binding</keyword>
<feature type="domain" description="RING-type" evidence="20">
    <location>
        <begin position="30"/>
        <end position="69"/>
    </location>
</feature>
<accession>A0A1S3III9</accession>
<name>A0A1S3III9_LINAN</name>
<keyword evidence="13 18" id="KW-0234">DNA repair</keyword>
<dbReference type="Gene3D" id="3.30.40.10">
    <property type="entry name" value="Zinc/RING finger domain, C3HC4 (zinc finger)"/>
    <property type="match status" value="1"/>
</dbReference>
<dbReference type="GO" id="GO:0003697">
    <property type="term" value="F:single-stranded DNA binding"/>
    <property type="evidence" value="ECO:0007669"/>
    <property type="project" value="InterPro"/>
</dbReference>
<evidence type="ECO:0000256" key="7">
    <source>
        <dbReference type="ARBA" id="ARBA00022723"/>
    </source>
</evidence>
<feature type="region of interest" description="Disordered" evidence="19">
    <location>
        <begin position="581"/>
        <end position="626"/>
    </location>
</feature>
<dbReference type="SMART" id="SM00513">
    <property type="entry name" value="SAP"/>
    <property type="match status" value="1"/>
</dbReference>
<dbReference type="InterPro" id="IPR017907">
    <property type="entry name" value="Znf_RING_CS"/>
</dbReference>
<dbReference type="GeneID" id="106164608"/>
<evidence type="ECO:0000256" key="11">
    <source>
        <dbReference type="ARBA" id="ARBA00022833"/>
    </source>
</evidence>
<keyword evidence="14" id="KW-0539">Nucleus</keyword>
<dbReference type="GO" id="GO:0006281">
    <property type="term" value="P:DNA repair"/>
    <property type="evidence" value="ECO:0007669"/>
    <property type="project" value="UniProtKB-KW"/>
</dbReference>
<evidence type="ECO:0000256" key="8">
    <source>
        <dbReference type="ARBA" id="ARBA00022763"/>
    </source>
</evidence>
<dbReference type="FunFam" id="3.30.40.10:FF:000172">
    <property type="entry name" value="E3 ubiquitin-protein ligase RAD18"/>
    <property type="match status" value="1"/>
</dbReference>
<evidence type="ECO:0000256" key="16">
    <source>
        <dbReference type="ARBA" id="ARBA00082369"/>
    </source>
</evidence>
<feature type="region of interest" description="Disordered" evidence="19">
    <location>
        <begin position="439"/>
        <end position="475"/>
    </location>
</feature>
<dbReference type="InterPro" id="IPR039577">
    <property type="entry name" value="Rad18"/>
</dbReference>
<dbReference type="Pfam" id="PF02037">
    <property type="entry name" value="SAP"/>
    <property type="match status" value="1"/>
</dbReference>
<evidence type="ECO:0000313" key="24">
    <source>
        <dbReference type="RefSeq" id="XP_013398027.1"/>
    </source>
</evidence>
<feature type="compositionally biased region" description="Basic and acidic residues" evidence="19">
    <location>
        <begin position="219"/>
        <end position="236"/>
    </location>
</feature>
<feature type="domain" description="SAP" evidence="21">
    <location>
        <begin position="326"/>
        <end position="360"/>
    </location>
</feature>
<feature type="compositionally biased region" description="Polar residues" evidence="19">
    <location>
        <begin position="876"/>
        <end position="900"/>
    </location>
</feature>
<feature type="compositionally biased region" description="Acidic residues" evidence="19">
    <location>
        <begin position="594"/>
        <end position="604"/>
    </location>
</feature>
<dbReference type="GO" id="GO:0006301">
    <property type="term" value="P:DNA damage tolerance"/>
    <property type="evidence" value="ECO:0007669"/>
    <property type="project" value="InterPro"/>
</dbReference>
<dbReference type="KEGG" id="lak:106164608"/>
<evidence type="ECO:0000256" key="1">
    <source>
        <dbReference type="ARBA" id="ARBA00000900"/>
    </source>
</evidence>
<evidence type="ECO:0000256" key="3">
    <source>
        <dbReference type="ARBA" id="ARBA00004906"/>
    </source>
</evidence>
<comment type="catalytic activity">
    <reaction evidence="1">
        <text>S-ubiquitinyl-[E2 ubiquitin-conjugating enzyme]-L-cysteine + [acceptor protein]-L-lysine = [E2 ubiquitin-conjugating enzyme]-L-cysteine + N(6)-ubiquitinyl-[acceptor protein]-L-lysine.</text>
        <dbReference type="EC" id="2.3.2.27"/>
    </reaction>
</comment>
<dbReference type="SUPFAM" id="SSF57850">
    <property type="entry name" value="RING/U-box"/>
    <property type="match status" value="1"/>
</dbReference>
<feature type="compositionally biased region" description="Polar residues" evidence="19">
    <location>
        <begin position="240"/>
        <end position="251"/>
    </location>
</feature>
<dbReference type="PROSITE" id="PS00518">
    <property type="entry name" value="ZF_RING_1"/>
    <property type="match status" value="1"/>
</dbReference>
<evidence type="ECO:0000259" key="22">
    <source>
        <dbReference type="PROSITE" id="PS51908"/>
    </source>
</evidence>
<dbReference type="SMART" id="SM00734">
    <property type="entry name" value="ZnF_Rad18"/>
    <property type="match status" value="1"/>
</dbReference>
<evidence type="ECO:0000256" key="18">
    <source>
        <dbReference type="PROSITE-ProRule" id="PRU01256"/>
    </source>
</evidence>
<dbReference type="InParanoid" id="A0A1S3III9"/>
<keyword evidence="10" id="KW-0833">Ubl conjugation pathway</keyword>
<keyword evidence="9 17" id="KW-0863">Zinc-finger</keyword>
<evidence type="ECO:0000256" key="15">
    <source>
        <dbReference type="ARBA" id="ARBA00031783"/>
    </source>
</evidence>
<dbReference type="Pfam" id="PF13923">
    <property type="entry name" value="zf-C3HC4_2"/>
    <property type="match status" value="1"/>
</dbReference>
<feature type="compositionally biased region" description="Polar residues" evidence="19">
    <location>
        <begin position="453"/>
        <end position="473"/>
    </location>
</feature>
<evidence type="ECO:0000256" key="12">
    <source>
        <dbReference type="ARBA" id="ARBA00023125"/>
    </source>
</evidence>
<feature type="compositionally biased region" description="Polar residues" evidence="19">
    <location>
        <begin position="847"/>
        <end position="860"/>
    </location>
</feature>
<keyword evidence="12" id="KW-0238">DNA-binding</keyword>
<dbReference type="AlphaFoldDB" id="A0A1S3III9"/>
<evidence type="ECO:0000259" key="20">
    <source>
        <dbReference type="PROSITE" id="PS50089"/>
    </source>
</evidence>
<evidence type="ECO:0000256" key="17">
    <source>
        <dbReference type="PROSITE-ProRule" id="PRU00175"/>
    </source>
</evidence>
<dbReference type="GO" id="GO:0061630">
    <property type="term" value="F:ubiquitin protein ligase activity"/>
    <property type="evidence" value="ECO:0007669"/>
    <property type="project" value="UniProtKB-EC"/>
</dbReference>
<evidence type="ECO:0000256" key="13">
    <source>
        <dbReference type="ARBA" id="ARBA00023204"/>
    </source>
</evidence>
<dbReference type="STRING" id="7574.A0A1S3III9"/>
<dbReference type="EC" id="2.3.2.27" evidence="5"/>
<evidence type="ECO:0000256" key="9">
    <source>
        <dbReference type="ARBA" id="ARBA00022771"/>
    </source>
</evidence>
<feature type="domain" description="UBZ4-type" evidence="22">
    <location>
        <begin position="278"/>
        <end position="305"/>
    </location>
</feature>
<evidence type="ECO:0000256" key="10">
    <source>
        <dbReference type="ARBA" id="ARBA00022786"/>
    </source>
</evidence>
<dbReference type="Gene3D" id="3.30.160.60">
    <property type="entry name" value="Classic Zinc Finger"/>
    <property type="match status" value="1"/>
</dbReference>
<dbReference type="CDD" id="cd16529">
    <property type="entry name" value="RING-HC_RAD18"/>
    <property type="match status" value="1"/>
</dbReference>
<dbReference type="GO" id="GO:0097505">
    <property type="term" value="C:Rad6-Rad18 complex"/>
    <property type="evidence" value="ECO:0007669"/>
    <property type="project" value="TreeGrafter"/>
</dbReference>
<evidence type="ECO:0000313" key="23">
    <source>
        <dbReference type="Proteomes" id="UP000085678"/>
    </source>
</evidence>
<dbReference type="Proteomes" id="UP000085678">
    <property type="component" value="Unplaced"/>
</dbReference>
<dbReference type="UniPathway" id="UPA00143"/>
<dbReference type="PANTHER" id="PTHR14134:SF2">
    <property type="entry name" value="E3 UBIQUITIN-PROTEIN LIGASE RAD18"/>
    <property type="match status" value="1"/>
</dbReference>
<dbReference type="InterPro" id="IPR013083">
    <property type="entry name" value="Znf_RING/FYVE/PHD"/>
</dbReference>
<reference evidence="24" key="2">
    <citation type="submission" date="2025-08" db="UniProtKB">
        <authorList>
            <consortium name="RefSeq"/>
        </authorList>
    </citation>
    <scope>IDENTIFICATION</scope>
</reference>
<keyword evidence="23" id="KW-1185">Reference proteome</keyword>
<feature type="compositionally biased region" description="Basic and acidic residues" evidence="19">
    <location>
        <begin position="862"/>
        <end position="872"/>
    </location>
</feature>
<feature type="region of interest" description="Disordered" evidence="19">
    <location>
        <begin position="847"/>
        <end position="997"/>
    </location>
</feature>
<evidence type="ECO:0000256" key="19">
    <source>
        <dbReference type="SAM" id="MobiDB-lite"/>
    </source>
</evidence>
<comment type="pathway">
    <text evidence="3">Protein modification; protein ubiquitination.</text>
</comment>
<dbReference type="PROSITE" id="PS50800">
    <property type="entry name" value="SAP"/>
    <property type="match status" value="1"/>
</dbReference>
<feature type="compositionally biased region" description="Low complexity" evidence="19">
    <location>
        <begin position="907"/>
        <end position="931"/>
    </location>
</feature>
<dbReference type="PROSITE" id="PS51908">
    <property type="entry name" value="ZF_UBZ4"/>
    <property type="match status" value="1"/>
</dbReference>
<dbReference type="SMART" id="SM00184">
    <property type="entry name" value="RING"/>
    <property type="match status" value="1"/>
</dbReference>
<feature type="region of interest" description="Disordered" evidence="19">
    <location>
        <begin position="142"/>
        <end position="278"/>
    </location>
</feature>
<evidence type="ECO:0000256" key="2">
    <source>
        <dbReference type="ARBA" id="ARBA00004123"/>
    </source>
</evidence>
<evidence type="ECO:0000256" key="6">
    <source>
        <dbReference type="ARBA" id="ARBA00022679"/>
    </source>
</evidence>
<dbReference type="PANTHER" id="PTHR14134">
    <property type="entry name" value="E3 UBIQUITIN-PROTEIN LIGASE RAD18"/>
    <property type="match status" value="1"/>
</dbReference>
<keyword evidence="11" id="KW-0862">Zinc</keyword>
<protein>
    <recommendedName>
        <fullName evidence="5">RING-type E3 ubiquitin transferase</fullName>
        <ecNumber evidence="5">2.3.2.27</ecNumber>
    </recommendedName>
    <alternativeName>
        <fullName evidence="15 16">RING-type E3 ubiquitin transferase RAD18</fullName>
    </alternativeName>
</protein>
<evidence type="ECO:0000256" key="5">
    <source>
        <dbReference type="ARBA" id="ARBA00012483"/>
    </source>
</evidence>
<dbReference type="GO" id="GO:0008270">
    <property type="term" value="F:zinc ion binding"/>
    <property type="evidence" value="ECO:0007669"/>
    <property type="project" value="UniProtKB-KW"/>
</dbReference>
<organism evidence="23 24">
    <name type="scientific">Lingula anatina</name>
    <name type="common">Brachiopod</name>
    <name type="synonym">Lingula unguis</name>
    <dbReference type="NCBI Taxonomy" id="7574"/>
    <lineage>
        <taxon>Eukaryota</taxon>
        <taxon>Metazoa</taxon>
        <taxon>Spiralia</taxon>
        <taxon>Lophotrochozoa</taxon>
        <taxon>Brachiopoda</taxon>
        <taxon>Linguliformea</taxon>
        <taxon>Lingulata</taxon>
        <taxon>Lingulida</taxon>
        <taxon>Linguloidea</taxon>
        <taxon>Lingulidae</taxon>
        <taxon>Lingula</taxon>
    </lineage>
</organism>
<dbReference type="PROSITE" id="PS50089">
    <property type="entry name" value="ZF_RING_2"/>
    <property type="match status" value="1"/>
</dbReference>
<gene>
    <name evidence="24" type="primary">LOC106164608</name>
</gene>
<feature type="compositionally biased region" description="Basic and acidic residues" evidence="19">
    <location>
        <begin position="145"/>
        <end position="156"/>
    </location>
</feature>